<keyword evidence="2" id="KW-1185">Reference proteome</keyword>
<dbReference type="Proteomes" id="UP000246278">
    <property type="component" value="Unassembled WGS sequence"/>
</dbReference>
<sequence>MLLVDDIFFAPINSIIWIAKKIDDISQKELSDKDKVKEKLMELQLRYELDEIGEEEYYEKEKELLEYLKKETE</sequence>
<dbReference type="Pfam" id="PF05120">
    <property type="entry name" value="GvpG"/>
    <property type="match status" value="1"/>
</dbReference>
<accession>A0A317T7W3</accession>
<name>A0A317T7W3_9CHLB</name>
<reference evidence="2" key="1">
    <citation type="submission" date="2017-10" db="EMBL/GenBank/DDBJ databases">
        <authorList>
            <person name="Gaisin V.A."/>
            <person name="Rysina M.S."/>
            <person name="Grouzdev D.S."/>
        </authorList>
    </citation>
    <scope>NUCLEOTIDE SEQUENCE [LARGE SCALE GENOMIC DNA]</scope>
    <source>
        <strain evidence="2">V1</strain>
    </source>
</reference>
<proteinExistence type="predicted"/>
<evidence type="ECO:0000313" key="1">
    <source>
        <dbReference type="EMBL" id="PWW82400.1"/>
    </source>
</evidence>
<dbReference type="RefSeq" id="WP_110022874.1">
    <property type="nucleotide sequence ID" value="NZ_PDNZ01000003.1"/>
</dbReference>
<dbReference type="InterPro" id="IPR007804">
    <property type="entry name" value="GvpG"/>
</dbReference>
<dbReference type="AlphaFoldDB" id="A0A317T7W3"/>
<dbReference type="EMBL" id="PDNZ01000003">
    <property type="protein sequence ID" value="PWW82400.1"/>
    <property type="molecule type" value="Genomic_DNA"/>
</dbReference>
<evidence type="ECO:0000313" key="2">
    <source>
        <dbReference type="Proteomes" id="UP000246278"/>
    </source>
</evidence>
<gene>
    <name evidence="1" type="ORF">CR164_05210</name>
</gene>
<organism evidence="1 2">
    <name type="scientific">Prosthecochloris marina</name>
    <dbReference type="NCBI Taxonomy" id="2017681"/>
    <lineage>
        <taxon>Bacteria</taxon>
        <taxon>Pseudomonadati</taxon>
        <taxon>Chlorobiota</taxon>
        <taxon>Chlorobiia</taxon>
        <taxon>Chlorobiales</taxon>
        <taxon>Chlorobiaceae</taxon>
        <taxon>Prosthecochloris</taxon>
    </lineage>
</organism>
<dbReference type="OrthoDB" id="8451655at2"/>
<protein>
    <submittedName>
        <fullName evidence="1">Gas vesicle protein GvpG</fullName>
    </submittedName>
</protein>
<comment type="caution">
    <text evidence="1">The sequence shown here is derived from an EMBL/GenBank/DDBJ whole genome shotgun (WGS) entry which is preliminary data.</text>
</comment>